<sequence length="822" mass="88705">MLDVNLYTLSFVRSTNEPDKLFLIQESTGEPIYFRLRVPEGTETRTELYHAATLAPLGVLQPISSKLKLLSLANPSATIELKNSGYINFEWTFYFDKVLKFCWRKDIIGMAGSKRGYTCWMSRKPDPDYPCAIYRPGSSSVPPSCQFLDFNIRRIENLQDPRGLEFTIILALLGFTEAVADQEPRRSPTASPPLSQRQITSGSGANYHEPAIQPNELRVSENSSTSEMAAQGHKLFEDPLFLYLVVHAPNPKAFKRATLVAEQIKRDRLKRYGEELFQYLVDDIISQELATTGGHPTSPTTTTTSSSTNASKPGWLKVYLSRTPLDELLPKSVHTSSRVTSATKRFGRPQLPPKEHPRPSSFHAAPASSSSPFSSSSSSSPYNHSSRHSRFMSGVHRPFSKIASIASFQSRSSDYYQHHITPYYLEEEEEEDEDESDDHHDDDNGGDGGGGGGGDSDSDGEGTRGEMPDGQAPDGKEHHDSAPTGAADDDDNNNKAPDAADEPARPNAEAPPACSIQNAAPDHPGHPPAITKPQEPFMICASTQKKAPELARNEPETKKPEEPFMICKHERKAEEAPARTQKKAPDHSEHEPVIKTPEPFLICANELTTKPASAVRNNVVLFKEATAGVGRGARTSVSSSSSLFESCGSSSGATFSGSGGGSGRASIPESGGSSGGGVERASSVRSRSSTVRSSASSFVEIILSTCCHAYSAAFAAPADPAPAAPRSTPKPHHHHLPSSLKRIARRNLSHTATPINNAWKRLSSHSSFLPSSSSSLSSSSFSKPPSSSATATSSSTAATSKTTAGSSSDFVSNLFSRKIHFS</sequence>
<dbReference type="OrthoDB" id="3357341at2759"/>
<keyword evidence="3" id="KW-1185">Reference proteome</keyword>
<feature type="compositionally biased region" description="Basic and acidic residues" evidence="1">
    <location>
        <begin position="546"/>
        <end position="593"/>
    </location>
</feature>
<feature type="region of interest" description="Disordered" evidence="1">
    <location>
        <begin position="183"/>
        <end position="209"/>
    </location>
</feature>
<feature type="compositionally biased region" description="Polar residues" evidence="1">
    <location>
        <begin position="188"/>
        <end position="204"/>
    </location>
</feature>
<dbReference type="Proteomes" id="UP000235388">
    <property type="component" value="Unassembled WGS sequence"/>
</dbReference>
<evidence type="ECO:0000313" key="3">
    <source>
        <dbReference type="Proteomes" id="UP000235388"/>
    </source>
</evidence>
<feature type="region of interest" description="Disordered" evidence="1">
    <location>
        <begin position="718"/>
        <end position="737"/>
    </location>
</feature>
<dbReference type="STRING" id="200324.A0A2N5T0W6"/>
<name>A0A2N5T0W6_9BASI</name>
<comment type="caution">
    <text evidence="2">The sequence shown here is derived from an EMBL/GenBank/DDBJ whole genome shotgun (WGS) entry which is preliminary data.</text>
</comment>
<feature type="region of interest" description="Disordered" evidence="1">
    <location>
        <begin position="774"/>
        <end position="808"/>
    </location>
</feature>
<accession>A0A2N5T0W6</accession>
<feature type="region of interest" description="Disordered" evidence="1">
    <location>
        <begin position="290"/>
        <end position="310"/>
    </location>
</feature>
<proteinExistence type="predicted"/>
<feature type="compositionally biased region" description="Polar residues" evidence="1">
    <location>
        <begin position="333"/>
        <end position="343"/>
    </location>
</feature>
<feature type="compositionally biased region" description="Low complexity" evidence="1">
    <location>
        <begin position="679"/>
        <end position="689"/>
    </location>
</feature>
<reference evidence="2 3" key="1">
    <citation type="submission" date="2017-11" db="EMBL/GenBank/DDBJ databases">
        <title>De novo assembly and phasing of dikaryotic genomes from two isolates of Puccinia coronata f. sp. avenae, the causal agent of oat crown rust.</title>
        <authorList>
            <person name="Miller M.E."/>
            <person name="Zhang Y."/>
            <person name="Omidvar V."/>
            <person name="Sperschneider J."/>
            <person name="Schwessinger B."/>
            <person name="Raley C."/>
            <person name="Palmer J.M."/>
            <person name="Garnica D."/>
            <person name="Upadhyaya N."/>
            <person name="Rathjen J."/>
            <person name="Taylor J.M."/>
            <person name="Park R.F."/>
            <person name="Dodds P.N."/>
            <person name="Hirsch C.D."/>
            <person name="Kianian S.F."/>
            <person name="Figueroa M."/>
        </authorList>
    </citation>
    <scope>NUCLEOTIDE SEQUENCE [LARGE SCALE GENOMIC DNA]</scope>
    <source>
        <strain evidence="2">12NC29</strain>
    </source>
</reference>
<evidence type="ECO:0000313" key="2">
    <source>
        <dbReference type="EMBL" id="PLW19098.1"/>
    </source>
</evidence>
<dbReference type="EMBL" id="PGCJ01000819">
    <property type="protein sequence ID" value="PLW19098.1"/>
    <property type="molecule type" value="Genomic_DNA"/>
</dbReference>
<organism evidence="2 3">
    <name type="scientific">Puccinia coronata f. sp. avenae</name>
    <dbReference type="NCBI Taxonomy" id="200324"/>
    <lineage>
        <taxon>Eukaryota</taxon>
        <taxon>Fungi</taxon>
        <taxon>Dikarya</taxon>
        <taxon>Basidiomycota</taxon>
        <taxon>Pucciniomycotina</taxon>
        <taxon>Pucciniomycetes</taxon>
        <taxon>Pucciniales</taxon>
        <taxon>Pucciniaceae</taxon>
        <taxon>Puccinia</taxon>
    </lineage>
</organism>
<protein>
    <submittedName>
        <fullName evidence="2">Uncharacterized protein</fullName>
    </submittedName>
</protein>
<feature type="compositionally biased region" description="Gly residues" evidence="1">
    <location>
        <begin position="446"/>
        <end position="455"/>
    </location>
</feature>
<feature type="region of interest" description="Disordered" evidence="1">
    <location>
        <begin position="650"/>
        <end position="689"/>
    </location>
</feature>
<feature type="compositionally biased region" description="Low complexity" evidence="1">
    <location>
        <begin position="359"/>
        <end position="384"/>
    </location>
</feature>
<feature type="compositionally biased region" description="Low complexity" evidence="1">
    <location>
        <begin position="291"/>
        <end position="308"/>
    </location>
</feature>
<feature type="compositionally biased region" description="Acidic residues" evidence="1">
    <location>
        <begin position="426"/>
        <end position="436"/>
    </location>
</feature>
<evidence type="ECO:0000256" key="1">
    <source>
        <dbReference type="SAM" id="MobiDB-lite"/>
    </source>
</evidence>
<dbReference type="AlphaFoldDB" id="A0A2N5T0W6"/>
<gene>
    <name evidence="2" type="ORF">PCANC_08274</name>
</gene>
<feature type="region of interest" description="Disordered" evidence="1">
    <location>
        <begin position="426"/>
        <end position="595"/>
    </location>
</feature>
<feature type="region of interest" description="Disordered" evidence="1">
    <location>
        <begin position="331"/>
        <end position="390"/>
    </location>
</feature>